<dbReference type="RefSeq" id="WP_062762158.1">
    <property type="nucleotide sequence ID" value="NZ_CP121045.1"/>
</dbReference>
<evidence type="ECO:0000313" key="2">
    <source>
        <dbReference type="EMBL" id="KYO55673.1"/>
    </source>
</evidence>
<name>A0A161Q6V2_9PROT</name>
<protein>
    <recommendedName>
        <fullName evidence="4">Guanylate cyclase domain-containing protein</fullName>
    </recommendedName>
</protein>
<organism evidence="2 3">
    <name type="scientific">Tistrella mobilis</name>
    <dbReference type="NCBI Taxonomy" id="171437"/>
    <lineage>
        <taxon>Bacteria</taxon>
        <taxon>Pseudomonadati</taxon>
        <taxon>Pseudomonadota</taxon>
        <taxon>Alphaproteobacteria</taxon>
        <taxon>Geminicoccales</taxon>
        <taxon>Geminicoccaceae</taxon>
        <taxon>Tistrella</taxon>
    </lineage>
</organism>
<reference evidence="2 3" key="1">
    <citation type="submission" date="2015-12" db="EMBL/GenBank/DDBJ databases">
        <title>Genome sequence of Tistrella mobilis MCCC 1A02139.</title>
        <authorList>
            <person name="Lu L."/>
            <person name="Lai Q."/>
            <person name="Shao Z."/>
            <person name="Qian P."/>
        </authorList>
    </citation>
    <scope>NUCLEOTIDE SEQUENCE [LARGE SCALE GENOMIC DNA]</scope>
    <source>
        <strain evidence="2 3">MCCC 1A02139</strain>
    </source>
</reference>
<proteinExistence type="predicted"/>
<dbReference type="AlphaFoldDB" id="A0A161Q6V2"/>
<feature type="region of interest" description="Disordered" evidence="1">
    <location>
        <begin position="278"/>
        <end position="341"/>
    </location>
</feature>
<dbReference type="OrthoDB" id="6086824at2"/>
<sequence length="341" mass="37695">MTLPPSVERRDGIEPYRLDLFLSVDIVGSTAYKFSQDVATRPDQLPSPEGLDQTTWFHAIGKFYEHFHRRFMSDGEAAGVALWKALGDELVYRAVIRDRAQTAALVAGFAGAVQETREVVQGFSRTLDLKACAWVADFPVRNVTISIDGLRSGGRQVEDFIGPSMDVGFRLGGFATRRKMMVSVELALILATGDRGEGAGSFTFGYDRRESLKGVLGGDAYPLLWIDLENDRDQMEVNRCEARLQGRRADLSRADVVEFCRAYMAATPWMEMPHLGQDGAGDFADPPPSYGRYVRKRQARLDQEAERLARRDTRPPGPEDGPSASDDLLGDMPVPSPDGDA</sequence>
<gene>
    <name evidence="2" type="ORF">AUP44_23085</name>
</gene>
<evidence type="ECO:0008006" key="4">
    <source>
        <dbReference type="Google" id="ProtNLM"/>
    </source>
</evidence>
<dbReference type="EMBL" id="LPZR01000059">
    <property type="protein sequence ID" value="KYO55673.1"/>
    <property type="molecule type" value="Genomic_DNA"/>
</dbReference>
<evidence type="ECO:0000256" key="1">
    <source>
        <dbReference type="SAM" id="MobiDB-lite"/>
    </source>
</evidence>
<dbReference type="Proteomes" id="UP000075787">
    <property type="component" value="Unassembled WGS sequence"/>
</dbReference>
<dbReference type="GeneID" id="97242780"/>
<feature type="compositionally biased region" description="Basic and acidic residues" evidence="1">
    <location>
        <begin position="299"/>
        <end position="314"/>
    </location>
</feature>
<comment type="caution">
    <text evidence="2">The sequence shown here is derived from an EMBL/GenBank/DDBJ whole genome shotgun (WGS) entry which is preliminary data.</text>
</comment>
<evidence type="ECO:0000313" key="3">
    <source>
        <dbReference type="Proteomes" id="UP000075787"/>
    </source>
</evidence>
<accession>A0A161Q6V2</accession>